<accession>A0ABY5ABS5</accession>
<dbReference type="Proteomes" id="UP001054897">
    <property type="component" value="Chromosome"/>
</dbReference>
<evidence type="ECO:0000313" key="2">
    <source>
        <dbReference type="Proteomes" id="UP001054897"/>
    </source>
</evidence>
<dbReference type="RefSeq" id="WP_129483119.1">
    <property type="nucleotide sequence ID" value="NZ_CAXYQR010000004.1"/>
</dbReference>
<dbReference type="EMBL" id="CP099397">
    <property type="protein sequence ID" value="USR41347.1"/>
    <property type="molecule type" value="Genomic_DNA"/>
</dbReference>
<dbReference type="GeneID" id="300080893"/>
<organism evidence="1 2">
    <name type="scientific">Ectopseudomonas hydrolytica</name>
    <dbReference type="NCBI Taxonomy" id="2493633"/>
    <lineage>
        <taxon>Bacteria</taxon>
        <taxon>Pseudomonadati</taxon>
        <taxon>Pseudomonadota</taxon>
        <taxon>Gammaproteobacteria</taxon>
        <taxon>Pseudomonadales</taxon>
        <taxon>Pseudomonadaceae</taxon>
        <taxon>Ectopseudomonas</taxon>
    </lineage>
</organism>
<dbReference type="Pfam" id="PF08907">
    <property type="entry name" value="DUF1853"/>
    <property type="match status" value="1"/>
</dbReference>
<dbReference type="InterPro" id="IPR015003">
    <property type="entry name" value="DUF1853"/>
</dbReference>
<name>A0ABY5ABS5_9GAMM</name>
<reference evidence="1" key="1">
    <citation type="submission" date="2022-06" db="EMBL/GenBank/DDBJ databases">
        <title>Complete genome of Pseudomonas hydrolytica DSWY01T.</title>
        <authorList>
            <person name="Jung J."/>
            <person name="Jeon C.O."/>
        </authorList>
    </citation>
    <scope>NUCLEOTIDE SEQUENCE</scope>
    <source>
        <strain evidence="1">DSWY01</strain>
    </source>
</reference>
<protein>
    <submittedName>
        <fullName evidence="1">DUF1853 family protein</fullName>
    </submittedName>
</protein>
<proteinExistence type="predicted"/>
<sequence length="322" mass="36301">MTNLDPLPELLRALRTPAVRDLAWVLLSPPLLGETARPQRHPLQASRWRQQPGLLGQWLERQDQAPDALHGWLAQKPARRLGLYYERLWQFALLAAPDVEIVTANLPIRQNGQTLGELDLLLRDAEGEHHVELAVKLYLGPSAADGNDSAQWLGPGSHDRLDLKLSHLAQHQLPLSSRREARGALNELQMAETRAAFWLGGYLFYPWAAPCSSPRGASLDHLRGRWLHRQAWADFAAERPGAVWQALPRLAWLTPARIDDAQRWSGEAFEQWLTALPPQARAQLLVRLEQDAEGDWREAERIFLVNDQWPAQGGQPPEMASA</sequence>
<evidence type="ECO:0000313" key="1">
    <source>
        <dbReference type="EMBL" id="USR41347.1"/>
    </source>
</evidence>
<keyword evidence="2" id="KW-1185">Reference proteome</keyword>
<gene>
    <name evidence="1" type="ORF">L1F06_007940</name>
</gene>